<evidence type="ECO:0000313" key="3">
    <source>
        <dbReference type="EMBL" id="SDQ83581.1"/>
    </source>
</evidence>
<dbReference type="Proteomes" id="UP000183471">
    <property type="component" value="Unassembled WGS sequence"/>
</dbReference>
<evidence type="ECO:0000256" key="1">
    <source>
        <dbReference type="SAM" id="SignalP"/>
    </source>
</evidence>
<evidence type="ECO:0000313" key="4">
    <source>
        <dbReference type="Proteomes" id="UP000183471"/>
    </source>
</evidence>
<sequence length="455" mass="50116">MRQQTAKNCKASLLTVVVLAIPLPAVASEYMPLRFEEDWGASCNKIAPKCWRIGETATLTLGADARVRAQSYRPVDFGIGSAMSSAGGDGYTLFRGLAHGDLRVGKHAQMFVQFGAYDEAGRRGGPVSSDQSNPDLQQGFLAWNGDMFSLRVGRQEMTLGTSRLIAVREGPNIRLAFDGVRASWRQGSHRIDGFAFRPVLNRPGAFDDNANKSQALYGLYATLVPESMAPLKIDLYWLGYERDQGQFAAAQGRENRHSFGTRLFGSAKGWDWNMEAVFQTGHVGDQTIRAWTVASDTGFTFANLPWSPRLGLKADIASGDKNPGDRQLGTFNALYPNPTYFSEAALLAPGNIMDLQPVLTIKPAHSLTFVLGWDFLWKHYKEDAVYTPPAPLVAIPETIGTGRYIGDQIRLEGSYRLHPQWEIRAAAVHFSAGEALRQAGGRSVDFLMTSLAFRW</sequence>
<dbReference type="InterPro" id="IPR053728">
    <property type="entry name" value="Alginate_Permeability_Chnl"/>
</dbReference>
<dbReference type="EMBL" id="FNKY01000001">
    <property type="protein sequence ID" value="SDQ83581.1"/>
    <property type="molecule type" value="Genomic_DNA"/>
</dbReference>
<reference evidence="3 4" key="1">
    <citation type="submission" date="2016-10" db="EMBL/GenBank/DDBJ databases">
        <authorList>
            <person name="Varghese N."/>
            <person name="Submissions S."/>
        </authorList>
    </citation>
    <scope>NUCLEOTIDE SEQUENCE [LARGE SCALE GENOMIC DNA]</scope>
    <source>
        <strain evidence="3 4">Nl1</strain>
    </source>
</reference>
<organism evidence="3 4">
    <name type="scientific">Nitrosospira multiformis</name>
    <dbReference type="NCBI Taxonomy" id="1231"/>
    <lineage>
        <taxon>Bacteria</taxon>
        <taxon>Pseudomonadati</taxon>
        <taxon>Pseudomonadota</taxon>
        <taxon>Betaproteobacteria</taxon>
        <taxon>Nitrosomonadales</taxon>
        <taxon>Nitrosomonadaceae</taxon>
        <taxon>Nitrosospira</taxon>
    </lineage>
</organism>
<keyword evidence="1" id="KW-0732">Signal</keyword>
<accession>A0ABY0THB5</accession>
<feature type="chain" id="PRO_5047546799" evidence="1">
    <location>
        <begin position="28"/>
        <end position="455"/>
    </location>
</feature>
<feature type="signal peptide" evidence="1">
    <location>
        <begin position="1"/>
        <end position="27"/>
    </location>
</feature>
<name>A0ABY0THB5_9PROT</name>
<evidence type="ECO:0000259" key="2">
    <source>
        <dbReference type="Pfam" id="PF13372"/>
    </source>
</evidence>
<keyword evidence="4" id="KW-1185">Reference proteome</keyword>
<proteinExistence type="predicted"/>
<gene>
    <name evidence="3" type="ORF">SAMN05216402_2484</name>
</gene>
<protein>
    <submittedName>
        <fullName evidence="3">Alginate export</fullName>
    </submittedName>
</protein>
<comment type="caution">
    <text evidence="3">The sequence shown here is derived from an EMBL/GenBank/DDBJ whole genome shotgun (WGS) entry which is preliminary data.</text>
</comment>
<feature type="domain" description="Alginate export" evidence="2">
    <location>
        <begin position="59"/>
        <end position="447"/>
    </location>
</feature>
<dbReference type="RefSeq" id="WP_074632946.1">
    <property type="nucleotide sequence ID" value="NZ_FNKY01000001.1"/>
</dbReference>
<dbReference type="Gene3D" id="2.40.160.100">
    <property type="match status" value="1"/>
</dbReference>
<dbReference type="Pfam" id="PF13372">
    <property type="entry name" value="Alginate_exp"/>
    <property type="match status" value="1"/>
</dbReference>
<dbReference type="InterPro" id="IPR025388">
    <property type="entry name" value="Alginate_export_dom"/>
</dbReference>